<gene>
    <name evidence="1" type="ORF">MON41_23920</name>
</gene>
<name>A0ABS9WBU0_9PROT</name>
<dbReference type="EMBL" id="JALBUU010000125">
    <property type="protein sequence ID" value="MCI0756688.1"/>
    <property type="molecule type" value="Genomic_DNA"/>
</dbReference>
<protein>
    <recommendedName>
        <fullName evidence="3">DNA transfer protein</fullName>
    </recommendedName>
</protein>
<reference evidence="1 2" key="1">
    <citation type="submission" date="2022-03" db="EMBL/GenBank/DDBJ databases">
        <title>Complete genome analysis of Roseomonas KG 17.1 : a prolific producer of plant growth promoters.</title>
        <authorList>
            <person name="Saadouli I."/>
            <person name="Najjari A."/>
            <person name="Mosbah A."/>
            <person name="Ouzari H.I."/>
        </authorList>
    </citation>
    <scope>NUCLEOTIDE SEQUENCE [LARGE SCALE GENOMIC DNA]</scope>
    <source>
        <strain evidence="1 2">KG17-1</strain>
    </source>
</reference>
<comment type="caution">
    <text evidence="1">The sequence shown here is derived from an EMBL/GenBank/DDBJ whole genome shotgun (WGS) entry which is preliminary data.</text>
</comment>
<accession>A0ABS9WBU0</accession>
<organism evidence="1 2">
    <name type="scientific">Teichococcus vastitatis</name>
    <dbReference type="NCBI Taxonomy" id="2307076"/>
    <lineage>
        <taxon>Bacteria</taxon>
        <taxon>Pseudomonadati</taxon>
        <taxon>Pseudomonadota</taxon>
        <taxon>Alphaproteobacteria</taxon>
        <taxon>Acetobacterales</taxon>
        <taxon>Roseomonadaceae</taxon>
        <taxon>Roseomonas</taxon>
    </lineage>
</organism>
<sequence length="595" mass="61380">MATFDVKGALAEGYSLGEIAEHVAKSSRFDLGAARQEGYSDAEIVSHLTGFVPPMPAKAPADTRSSGEVAANSVGLFGRGFNDRLADVVGAPVDLVTAGMNYLGADIQNPIGGSESIKSAIRGVTDIAGAPAAPTTTAEELAYGAGTGVADAATVVLPAAAVARTARAGSAVAAGAETLAAQPVLQAASGAAAGATTEATDNPWLGMAAGMSVPLGASMGTRLVSPTRSTLNPEQARLATVIRNEGVELTPGQATGSKPLHMVESSFAELPFTSSARQAEVRAQQNAFNRAALQRAGIQEELATPDVLVRGRDDLGNEFTRLSSQNTLDANNSQFVNDLVTLDNSLVDASSEVAGRVTRLRDELLDHVDANGRISGAFYQRFQSRLSKIARENGQSNPELRNRVLDLRNVVRNAMEQSISPGDAADWRDVTRRYANLKNIETAMAANPSQATAGNISPSALYQAVNRSTGGNAALGRGDLRDLAAAGIQFLREPIGNSGTAGRAGIMSMLKGEPLRAGIAAATLGGPTGLLVGGTAAAAAGTAAVVLPKAVQTAYNNRLVRSYLTNQLANNYRARRALPGVVAGELVRRSEGGDD</sequence>
<keyword evidence="2" id="KW-1185">Reference proteome</keyword>
<evidence type="ECO:0008006" key="3">
    <source>
        <dbReference type="Google" id="ProtNLM"/>
    </source>
</evidence>
<dbReference type="RefSeq" id="WP_241793990.1">
    <property type="nucleotide sequence ID" value="NZ_JALBUU010000125.1"/>
</dbReference>
<evidence type="ECO:0000313" key="1">
    <source>
        <dbReference type="EMBL" id="MCI0756688.1"/>
    </source>
</evidence>
<evidence type="ECO:0000313" key="2">
    <source>
        <dbReference type="Proteomes" id="UP001201985"/>
    </source>
</evidence>
<dbReference type="Proteomes" id="UP001201985">
    <property type="component" value="Unassembled WGS sequence"/>
</dbReference>
<proteinExistence type="predicted"/>